<dbReference type="EMBL" id="MBER01000050">
    <property type="protein sequence ID" value="OMC47347.1"/>
    <property type="molecule type" value="Genomic_DNA"/>
</dbReference>
<gene>
    <name evidence="1" type="ORF">A5742_24325</name>
</gene>
<evidence type="ECO:0000313" key="2">
    <source>
        <dbReference type="Proteomes" id="UP000187001"/>
    </source>
</evidence>
<sequence length="82" mass="8826">MTYIVPDRGGEEPPLLAHTSGAGQIGLPCWVAPFSGMRPMYPFATANRPRHDGLFRCRITGPVVSARGCDVTTLLLNIRTSG</sequence>
<name>A0ABD6QP56_MYCFO</name>
<evidence type="ECO:0000313" key="1">
    <source>
        <dbReference type="EMBL" id="OMC47347.1"/>
    </source>
</evidence>
<proteinExistence type="predicted"/>
<reference evidence="1 2" key="1">
    <citation type="submission" date="2016-07" db="EMBL/GenBank/DDBJ databases">
        <authorList>
            <person name="Sutton G."/>
            <person name="Brinkac L."/>
            <person name="Sanka R."/>
            <person name="Adams M."/>
            <person name="Lau E."/>
            <person name="Kumar A."/>
            <person name="Macaden R."/>
        </authorList>
    </citation>
    <scope>NUCLEOTIDE SEQUENCE [LARGE SCALE GENOMIC DNA]</scope>
    <source>
        <strain evidence="1 2">GA-0871</strain>
    </source>
</reference>
<protein>
    <submittedName>
        <fullName evidence="1">Uncharacterized protein</fullName>
    </submittedName>
</protein>
<comment type="caution">
    <text evidence="1">The sequence shown here is derived from an EMBL/GenBank/DDBJ whole genome shotgun (WGS) entry which is preliminary data.</text>
</comment>
<dbReference type="Proteomes" id="UP000187001">
    <property type="component" value="Unassembled WGS sequence"/>
</dbReference>
<dbReference type="AlphaFoldDB" id="A0ABD6QP56"/>
<accession>A0ABD6QP56</accession>
<organism evidence="1 2">
    <name type="scientific">Mycolicibacterium fortuitum</name>
    <name type="common">Mycobacterium fortuitum</name>
    <dbReference type="NCBI Taxonomy" id="1766"/>
    <lineage>
        <taxon>Bacteria</taxon>
        <taxon>Bacillati</taxon>
        <taxon>Actinomycetota</taxon>
        <taxon>Actinomycetes</taxon>
        <taxon>Mycobacteriales</taxon>
        <taxon>Mycobacteriaceae</taxon>
        <taxon>Mycolicibacterium</taxon>
    </lineage>
</organism>